<sequence length="387" mass="44185">MVHNDVPQPEVKIKSPVRVKEETILGLPDSSSPGGGDDDDEASQSLKKGPWSAEEDALLMEYVKKHGEGNWNVVQKNIGLQRCGKSCRLRWANHLRPNLIKGSFTQEEENLIIKYHAEIGNKWARMATYLPGRTDNEIKNFWNTRVKRRQRAGVPLYPPEIQAQIAMKKRQRAFMLMQNQVQRPINIANAGNDETNYLLRNFDLSLPWQQRQASTFPFKTEHLSTKWYPSYISDHQKVSPQPMSLAMGQANNALIDDMFRESQRPPGELFNQELSFEHLSTSGTVNREPLPSSQLPPPSNTEHFAMNPLYKNLIGLPATKQTNQNLSNLSETKLIDTTPMPTTRLSDTSSVMMADDDLWLDMQRLVSKFSTTNDWKFESSSWENTPT</sequence>
<dbReference type="OrthoDB" id="2143914at2759"/>
<feature type="domain" description="HTH myb-type" evidence="9">
    <location>
        <begin position="101"/>
        <end position="150"/>
    </location>
</feature>
<keyword evidence="6" id="KW-0539">Nucleus</keyword>
<dbReference type="SMR" id="A0A8T3BZR1"/>
<dbReference type="CDD" id="cd00167">
    <property type="entry name" value="SANT"/>
    <property type="match status" value="2"/>
</dbReference>
<accession>A0A8T3BZR1</accession>
<proteinExistence type="predicted"/>
<dbReference type="InterPro" id="IPR009057">
    <property type="entry name" value="Homeodomain-like_sf"/>
</dbReference>
<dbReference type="SMART" id="SM00717">
    <property type="entry name" value="SANT"/>
    <property type="match status" value="2"/>
</dbReference>
<organism evidence="10 11">
    <name type="scientific">Dendrobium nobile</name>
    <name type="common">Orchid</name>
    <dbReference type="NCBI Taxonomy" id="94219"/>
    <lineage>
        <taxon>Eukaryota</taxon>
        <taxon>Viridiplantae</taxon>
        <taxon>Streptophyta</taxon>
        <taxon>Embryophyta</taxon>
        <taxon>Tracheophyta</taxon>
        <taxon>Spermatophyta</taxon>
        <taxon>Magnoliopsida</taxon>
        <taxon>Liliopsida</taxon>
        <taxon>Asparagales</taxon>
        <taxon>Orchidaceae</taxon>
        <taxon>Epidendroideae</taxon>
        <taxon>Malaxideae</taxon>
        <taxon>Dendrobiinae</taxon>
        <taxon>Dendrobium</taxon>
    </lineage>
</organism>
<feature type="domain" description="Myb-like" evidence="8">
    <location>
        <begin position="43"/>
        <end position="95"/>
    </location>
</feature>
<evidence type="ECO:0000256" key="1">
    <source>
        <dbReference type="ARBA" id="ARBA00004123"/>
    </source>
</evidence>
<keyword evidence="5" id="KW-0804">Transcription</keyword>
<evidence type="ECO:0000256" key="4">
    <source>
        <dbReference type="ARBA" id="ARBA00023125"/>
    </source>
</evidence>
<comment type="caution">
    <text evidence="10">The sequence shown here is derived from an EMBL/GenBank/DDBJ whole genome shotgun (WGS) entry which is preliminary data.</text>
</comment>
<dbReference type="PANTHER" id="PTHR47995:SF18">
    <property type="entry name" value="TRANSCRIPTION FACTOR MYB65"/>
    <property type="match status" value="1"/>
</dbReference>
<reference evidence="10" key="1">
    <citation type="journal article" date="2022" name="Front. Genet.">
        <title>Chromosome-Scale Assembly of the Dendrobium nobile Genome Provides Insights Into the Molecular Mechanism of the Biosynthesis of the Medicinal Active Ingredient of Dendrobium.</title>
        <authorList>
            <person name="Xu Q."/>
            <person name="Niu S.-C."/>
            <person name="Li K.-L."/>
            <person name="Zheng P.-J."/>
            <person name="Zhang X.-J."/>
            <person name="Jia Y."/>
            <person name="Liu Y."/>
            <person name="Niu Y.-X."/>
            <person name="Yu L.-H."/>
            <person name="Chen D.-F."/>
            <person name="Zhang G.-Q."/>
        </authorList>
    </citation>
    <scope>NUCLEOTIDE SEQUENCE</scope>
    <source>
        <tissue evidence="10">Leaf</tissue>
    </source>
</reference>
<dbReference type="PROSITE" id="PS50090">
    <property type="entry name" value="MYB_LIKE"/>
    <property type="match status" value="2"/>
</dbReference>
<dbReference type="FunFam" id="1.10.10.60:FF:000001">
    <property type="entry name" value="MYB-related transcription factor"/>
    <property type="match status" value="1"/>
</dbReference>
<dbReference type="SUPFAM" id="SSF46689">
    <property type="entry name" value="Homeodomain-like"/>
    <property type="match status" value="1"/>
</dbReference>
<dbReference type="Gene3D" id="1.10.10.60">
    <property type="entry name" value="Homeodomain-like"/>
    <property type="match status" value="2"/>
</dbReference>
<evidence type="ECO:0000313" key="10">
    <source>
        <dbReference type="EMBL" id="KAI0522669.1"/>
    </source>
</evidence>
<keyword evidence="3" id="KW-0805">Transcription regulation</keyword>
<dbReference type="Proteomes" id="UP000829196">
    <property type="component" value="Unassembled WGS sequence"/>
</dbReference>
<name>A0A8T3BZR1_DENNO</name>
<evidence type="ECO:0000256" key="7">
    <source>
        <dbReference type="SAM" id="MobiDB-lite"/>
    </source>
</evidence>
<dbReference type="InterPro" id="IPR017930">
    <property type="entry name" value="Myb_dom"/>
</dbReference>
<keyword evidence="2" id="KW-0677">Repeat</keyword>
<protein>
    <submittedName>
        <fullName evidence="10">Uncharacterized protein</fullName>
    </submittedName>
</protein>
<dbReference type="GO" id="GO:0003677">
    <property type="term" value="F:DNA binding"/>
    <property type="evidence" value="ECO:0007669"/>
    <property type="project" value="UniProtKB-KW"/>
</dbReference>
<dbReference type="Pfam" id="PF00249">
    <property type="entry name" value="Myb_DNA-binding"/>
    <property type="match status" value="2"/>
</dbReference>
<evidence type="ECO:0000256" key="3">
    <source>
        <dbReference type="ARBA" id="ARBA00023015"/>
    </source>
</evidence>
<feature type="domain" description="HTH myb-type" evidence="9">
    <location>
        <begin position="43"/>
        <end position="99"/>
    </location>
</feature>
<dbReference type="PANTHER" id="PTHR47995">
    <property type="entry name" value="TRANSCRIPTION FACTOR MYB33-RELATED"/>
    <property type="match status" value="1"/>
</dbReference>
<keyword evidence="11" id="KW-1185">Reference proteome</keyword>
<dbReference type="PROSITE" id="PS51294">
    <property type="entry name" value="HTH_MYB"/>
    <property type="match status" value="2"/>
</dbReference>
<dbReference type="InterPro" id="IPR001005">
    <property type="entry name" value="SANT/Myb"/>
</dbReference>
<evidence type="ECO:0000313" key="11">
    <source>
        <dbReference type="Proteomes" id="UP000829196"/>
    </source>
</evidence>
<evidence type="ECO:0000256" key="2">
    <source>
        <dbReference type="ARBA" id="ARBA00022737"/>
    </source>
</evidence>
<comment type="subcellular location">
    <subcellularLocation>
        <location evidence="1">Nucleus</location>
    </subcellularLocation>
</comment>
<evidence type="ECO:0000256" key="6">
    <source>
        <dbReference type="ARBA" id="ARBA00023242"/>
    </source>
</evidence>
<dbReference type="EMBL" id="JAGYWB010000005">
    <property type="protein sequence ID" value="KAI0522669.1"/>
    <property type="molecule type" value="Genomic_DNA"/>
</dbReference>
<feature type="region of interest" description="Disordered" evidence="7">
    <location>
        <begin position="1"/>
        <end position="50"/>
    </location>
</feature>
<evidence type="ECO:0000259" key="8">
    <source>
        <dbReference type="PROSITE" id="PS50090"/>
    </source>
</evidence>
<dbReference type="AlphaFoldDB" id="A0A8T3BZR1"/>
<evidence type="ECO:0000256" key="5">
    <source>
        <dbReference type="ARBA" id="ARBA00023163"/>
    </source>
</evidence>
<keyword evidence="4" id="KW-0238">DNA-binding</keyword>
<evidence type="ECO:0000259" key="9">
    <source>
        <dbReference type="PROSITE" id="PS51294"/>
    </source>
</evidence>
<dbReference type="GO" id="GO:0005634">
    <property type="term" value="C:nucleus"/>
    <property type="evidence" value="ECO:0007669"/>
    <property type="project" value="UniProtKB-SubCell"/>
</dbReference>
<feature type="domain" description="Myb-like" evidence="8">
    <location>
        <begin position="96"/>
        <end position="146"/>
    </location>
</feature>
<gene>
    <name evidence="10" type="ORF">KFK09_005054</name>
</gene>